<accession>A0AAD4R2H6</accession>
<evidence type="ECO:0000256" key="4">
    <source>
        <dbReference type="ARBA" id="ARBA00023136"/>
    </source>
</evidence>
<sequence>MLVELVTLLRPFICCGISILNVYGYALAKALEECWIHPFTAGRLIYIATVAIIPELCLDSPFWYNAREMFGLLLGIFSNYLLCQHI</sequence>
<evidence type="ECO:0000256" key="2">
    <source>
        <dbReference type="ARBA" id="ARBA00022692"/>
    </source>
</evidence>
<comment type="subcellular location">
    <subcellularLocation>
        <location evidence="1">Membrane</location>
        <topology evidence="1">Multi-pass membrane protein</topology>
    </subcellularLocation>
</comment>
<evidence type="ECO:0000313" key="7">
    <source>
        <dbReference type="Proteomes" id="UP001201812"/>
    </source>
</evidence>
<proteinExistence type="predicted"/>
<protein>
    <submittedName>
        <fullName evidence="6">ZIP zinc transporter domain-containing protein</fullName>
    </submittedName>
</protein>
<comment type="caution">
    <text evidence="6">The sequence shown here is derived from an EMBL/GenBank/DDBJ whole genome shotgun (WGS) entry which is preliminary data.</text>
</comment>
<organism evidence="6 7">
    <name type="scientific">Ditylenchus destructor</name>
    <dbReference type="NCBI Taxonomy" id="166010"/>
    <lineage>
        <taxon>Eukaryota</taxon>
        <taxon>Metazoa</taxon>
        <taxon>Ecdysozoa</taxon>
        <taxon>Nematoda</taxon>
        <taxon>Chromadorea</taxon>
        <taxon>Rhabditida</taxon>
        <taxon>Tylenchina</taxon>
        <taxon>Tylenchomorpha</taxon>
        <taxon>Sphaerularioidea</taxon>
        <taxon>Anguinidae</taxon>
        <taxon>Anguininae</taxon>
        <taxon>Ditylenchus</taxon>
    </lineage>
</organism>
<evidence type="ECO:0000256" key="3">
    <source>
        <dbReference type="ARBA" id="ARBA00022989"/>
    </source>
</evidence>
<evidence type="ECO:0000256" key="1">
    <source>
        <dbReference type="ARBA" id="ARBA00004141"/>
    </source>
</evidence>
<dbReference type="GO" id="GO:0016020">
    <property type="term" value="C:membrane"/>
    <property type="evidence" value="ECO:0007669"/>
    <property type="project" value="UniProtKB-SubCell"/>
</dbReference>
<dbReference type="GO" id="GO:0046873">
    <property type="term" value="F:metal ion transmembrane transporter activity"/>
    <property type="evidence" value="ECO:0007669"/>
    <property type="project" value="InterPro"/>
</dbReference>
<dbReference type="AlphaFoldDB" id="A0AAD4R2H6"/>
<keyword evidence="7" id="KW-1185">Reference proteome</keyword>
<name>A0AAD4R2H6_9BILA</name>
<dbReference type="Proteomes" id="UP001201812">
    <property type="component" value="Unassembled WGS sequence"/>
</dbReference>
<evidence type="ECO:0000313" key="6">
    <source>
        <dbReference type="EMBL" id="KAI1711536.1"/>
    </source>
</evidence>
<keyword evidence="3 5" id="KW-1133">Transmembrane helix</keyword>
<gene>
    <name evidence="6" type="ORF">DdX_09996</name>
</gene>
<reference evidence="6" key="1">
    <citation type="submission" date="2022-01" db="EMBL/GenBank/DDBJ databases">
        <title>Genome Sequence Resource for Two Populations of Ditylenchus destructor, the Migratory Endoparasitic Phytonematode.</title>
        <authorList>
            <person name="Zhang H."/>
            <person name="Lin R."/>
            <person name="Xie B."/>
        </authorList>
    </citation>
    <scope>NUCLEOTIDE SEQUENCE</scope>
    <source>
        <strain evidence="6">BazhouSP</strain>
    </source>
</reference>
<dbReference type="InterPro" id="IPR003689">
    <property type="entry name" value="ZIP"/>
</dbReference>
<evidence type="ECO:0000256" key="5">
    <source>
        <dbReference type="SAM" id="Phobius"/>
    </source>
</evidence>
<feature type="transmembrane region" description="Helical" evidence="5">
    <location>
        <begin position="6"/>
        <end position="28"/>
    </location>
</feature>
<feature type="transmembrane region" description="Helical" evidence="5">
    <location>
        <begin position="35"/>
        <end position="56"/>
    </location>
</feature>
<keyword evidence="4 5" id="KW-0472">Membrane</keyword>
<feature type="transmembrane region" description="Helical" evidence="5">
    <location>
        <begin position="62"/>
        <end position="82"/>
    </location>
</feature>
<keyword evidence="2 5" id="KW-0812">Transmembrane</keyword>
<dbReference type="Pfam" id="PF02535">
    <property type="entry name" value="Zip"/>
    <property type="match status" value="1"/>
</dbReference>
<dbReference type="EMBL" id="JAKKPZ010000021">
    <property type="protein sequence ID" value="KAI1711536.1"/>
    <property type="molecule type" value="Genomic_DNA"/>
</dbReference>